<proteinExistence type="predicted"/>
<comment type="caution">
    <text evidence="2">The sequence shown here is derived from an EMBL/GenBank/DDBJ whole genome shotgun (WGS) entry which is preliminary data.</text>
</comment>
<organism evidence="2 4">
    <name type="scientific">Phytophthora infestans</name>
    <name type="common">Potato late blight agent</name>
    <name type="synonym">Botrytis infestans</name>
    <dbReference type="NCBI Taxonomy" id="4787"/>
    <lineage>
        <taxon>Eukaryota</taxon>
        <taxon>Sar</taxon>
        <taxon>Stramenopiles</taxon>
        <taxon>Oomycota</taxon>
        <taxon>Peronosporomycetes</taxon>
        <taxon>Peronosporales</taxon>
        <taxon>Peronosporaceae</taxon>
        <taxon>Phytophthora</taxon>
    </lineage>
</organism>
<sequence>MSASACESYVYWIGDIVPLSATDDALGTVAAKTVANSGIAEKLPHRRRRQECDGGHALHDERWA</sequence>
<dbReference type="Proteomes" id="UP000602510">
    <property type="component" value="Unassembled WGS sequence"/>
</dbReference>
<dbReference type="EMBL" id="JAACNO010002256">
    <property type="protein sequence ID" value="KAF4134770.1"/>
    <property type="molecule type" value="Genomic_DNA"/>
</dbReference>
<evidence type="ECO:0000256" key="1">
    <source>
        <dbReference type="SAM" id="MobiDB-lite"/>
    </source>
</evidence>
<evidence type="ECO:0000313" key="3">
    <source>
        <dbReference type="EMBL" id="KAF4134770.1"/>
    </source>
</evidence>
<evidence type="ECO:0000313" key="2">
    <source>
        <dbReference type="EMBL" id="KAF4035066.1"/>
    </source>
</evidence>
<dbReference type="AlphaFoldDB" id="A0A833T7K5"/>
<keyword evidence="4" id="KW-1185">Reference proteome</keyword>
<dbReference type="EMBL" id="WSZM01000331">
    <property type="protein sequence ID" value="KAF4035066.1"/>
    <property type="molecule type" value="Genomic_DNA"/>
</dbReference>
<evidence type="ECO:0000313" key="4">
    <source>
        <dbReference type="Proteomes" id="UP000602510"/>
    </source>
</evidence>
<gene>
    <name evidence="2" type="ORF">GN244_ATG12833</name>
    <name evidence="3" type="ORF">GN958_ATG16026</name>
</gene>
<accession>A0A833T7K5</accession>
<feature type="compositionally biased region" description="Basic and acidic residues" evidence="1">
    <location>
        <begin position="50"/>
        <end position="64"/>
    </location>
</feature>
<dbReference type="Proteomes" id="UP000704712">
    <property type="component" value="Unassembled WGS sequence"/>
</dbReference>
<protein>
    <submittedName>
        <fullName evidence="2">Uncharacterized protein</fullName>
    </submittedName>
</protein>
<feature type="region of interest" description="Disordered" evidence="1">
    <location>
        <begin position="45"/>
        <end position="64"/>
    </location>
</feature>
<reference evidence="2" key="1">
    <citation type="submission" date="2020-04" db="EMBL/GenBank/DDBJ databases">
        <title>Hybrid Assembly of Korean Phytophthora infestans isolates.</title>
        <authorList>
            <person name="Prokchorchik M."/>
            <person name="Lee Y."/>
            <person name="Seo J."/>
            <person name="Cho J.-H."/>
            <person name="Park Y.-E."/>
            <person name="Jang D.-C."/>
            <person name="Im J.-S."/>
            <person name="Choi J.-G."/>
            <person name="Park H.-J."/>
            <person name="Lee G.-B."/>
            <person name="Lee Y.-G."/>
            <person name="Hong S.-Y."/>
            <person name="Cho K."/>
            <person name="Sohn K.H."/>
        </authorList>
    </citation>
    <scope>NUCLEOTIDE SEQUENCE</scope>
    <source>
        <strain evidence="2">KR_1_A1</strain>
        <strain evidence="3">KR_2_A2</strain>
    </source>
</reference>
<name>A0A833T7K5_PHYIN</name>